<organism evidence="1 2">
    <name type="scientific">Panagrolaimus davidi</name>
    <dbReference type="NCBI Taxonomy" id="227884"/>
    <lineage>
        <taxon>Eukaryota</taxon>
        <taxon>Metazoa</taxon>
        <taxon>Ecdysozoa</taxon>
        <taxon>Nematoda</taxon>
        <taxon>Chromadorea</taxon>
        <taxon>Rhabditida</taxon>
        <taxon>Tylenchina</taxon>
        <taxon>Panagrolaimomorpha</taxon>
        <taxon>Panagrolaimoidea</taxon>
        <taxon>Panagrolaimidae</taxon>
        <taxon>Panagrolaimus</taxon>
    </lineage>
</organism>
<reference evidence="2" key="1">
    <citation type="submission" date="2022-11" db="UniProtKB">
        <authorList>
            <consortium name="WormBaseParasite"/>
        </authorList>
    </citation>
    <scope>IDENTIFICATION</scope>
</reference>
<sequence>MSWEHYNSSDSDATWYDSDDIYGNYPRRKVKTAKKKTAENYVYKIQLKKFELFKSQNLENGHFDVVFEIDGKVGFCFY</sequence>
<accession>A0A914QCZ9</accession>
<evidence type="ECO:0000313" key="2">
    <source>
        <dbReference type="WBParaSite" id="PDA_v2.g25037.t1"/>
    </source>
</evidence>
<keyword evidence="1" id="KW-1185">Reference proteome</keyword>
<protein>
    <submittedName>
        <fullName evidence="2">Uncharacterized protein</fullName>
    </submittedName>
</protein>
<evidence type="ECO:0000313" key="1">
    <source>
        <dbReference type="Proteomes" id="UP000887578"/>
    </source>
</evidence>
<dbReference type="Proteomes" id="UP000887578">
    <property type="component" value="Unplaced"/>
</dbReference>
<name>A0A914QCZ9_9BILA</name>
<proteinExistence type="predicted"/>
<dbReference type="WBParaSite" id="PDA_v2.g25037.t1">
    <property type="protein sequence ID" value="PDA_v2.g25037.t1"/>
    <property type="gene ID" value="PDA_v2.g25037"/>
</dbReference>
<dbReference type="AlphaFoldDB" id="A0A914QCZ9"/>